<keyword evidence="3" id="KW-0645">Protease</keyword>
<feature type="transmembrane region" description="Helical" evidence="1">
    <location>
        <begin position="223"/>
        <end position="246"/>
    </location>
</feature>
<reference evidence="3 4" key="1">
    <citation type="submission" date="2018-08" db="EMBL/GenBank/DDBJ databases">
        <title>Sphingobium sp. EO9.</title>
        <authorList>
            <person name="Park Y."/>
            <person name="Kim K.H."/>
            <person name="Jeon C.O."/>
        </authorList>
    </citation>
    <scope>NUCLEOTIDE SEQUENCE [LARGE SCALE GENOMIC DNA]</scope>
    <source>
        <strain evidence="3 4">EO9</strain>
    </source>
</reference>
<protein>
    <submittedName>
        <fullName evidence="3">CPBP family intramembrane metalloprotease</fullName>
    </submittedName>
</protein>
<feature type="transmembrane region" description="Helical" evidence="1">
    <location>
        <begin position="12"/>
        <end position="31"/>
    </location>
</feature>
<evidence type="ECO:0000256" key="1">
    <source>
        <dbReference type="SAM" id="Phobius"/>
    </source>
</evidence>
<evidence type="ECO:0000259" key="2">
    <source>
        <dbReference type="Pfam" id="PF02517"/>
    </source>
</evidence>
<dbReference type="Proteomes" id="UP000283469">
    <property type="component" value="Unassembled WGS sequence"/>
</dbReference>
<name>A0A418YUQ0_9SPHN</name>
<dbReference type="InterPro" id="IPR003675">
    <property type="entry name" value="Rce1/LyrA-like_dom"/>
</dbReference>
<keyword evidence="1" id="KW-1133">Transmembrane helix</keyword>
<feature type="transmembrane region" description="Helical" evidence="1">
    <location>
        <begin position="108"/>
        <end position="129"/>
    </location>
</feature>
<feature type="domain" description="CAAX prenyl protease 2/Lysostaphin resistance protein A-like" evidence="2">
    <location>
        <begin position="153"/>
        <end position="242"/>
    </location>
</feature>
<evidence type="ECO:0000313" key="3">
    <source>
        <dbReference type="EMBL" id="RJG55895.1"/>
    </source>
</evidence>
<dbReference type="GO" id="GO:0080120">
    <property type="term" value="P:CAAX-box protein maturation"/>
    <property type="evidence" value="ECO:0007669"/>
    <property type="project" value="UniProtKB-ARBA"/>
</dbReference>
<keyword evidence="1" id="KW-0812">Transmembrane</keyword>
<dbReference type="Pfam" id="PF02517">
    <property type="entry name" value="Rce1-like"/>
    <property type="match status" value="1"/>
</dbReference>
<sequence length="261" mass="28063">MSFHIGKRWRLLVPHALLLLLVLVVLAWWAFADARAYRAFCLVDDSARRRAFYRQWTLTSFVLFGLGGLVLLAATGSLGDLWRMPSEFAQLAPASAIAEAGAGGGADYVIGVLIGIGAMLALSVLLWALQIRKMTLPAIGDIEPLLPRNGAEIVAALPMAINAGFSEELFFRLALPLLATRVTGSALAGFAIATGAFALAHWYQGWKGMLVVLEIGAGFAWLYLSSGSLLQPILVHVLVDLIALVVRPAIALRWHAQIAPN</sequence>
<dbReference type="EMBL" id="QVRA01000005">
    <property type="protein sequence ID" value="RJG55895.1"/>
    <property type="molecule type" value="Genomic_DNA"/>
</dbReference>
<keyword evidence="3" id="KW-0378">Hydrolase</keyword>
<feature type="transmembrane region" description="Helical" evidence="1">
    <location>
        <begin position="52"/>
        <end position="74"/>
    </location>
</feature>
<gene>
    <name evidence="3" type="ORF">D0Z70_07635</name>
</gene>
<keyword evidence="1" id="KW-0472">Membrane</keyword>
<comment type="caution">
    <text evidence="3">The sequence shown here is derived from an EMBL/GenBank/DDBJ whole genome shotgun (WGS) entry which is preliminary data.</text>
</comment>
<dbReference type="GO" id="GO:0004175">
    <property type="term" value="F:endopeptidase activity"/>
    <property type="evidence" value="ECO:0007669"/>
    <property type="project" value="UniProtKB-ARBA"/>
</dbReference>
<organism evidence="3 4">
    <name type="scientific">Sphingobium terrigena</name>
    <dbReference type="NCBI Taxonomy" id="2304063"/>
    <lineage>
        <taxon>Bacteria</taxon>
        <taxon>Pseudomonadati</taxon>
        <taxon>Pseudomonadota</taxon>
        <taxon>Alphaproteobacteria</taxon>
        <taxon>Sphingomonadales</taxon>
        <taxon>Sphingomonadaceae</taxon>
        <taxon>Sphingobium</taxon>
    </lineage>
</organism>
<accession>A0A418YUQ0</accession>
<feature type="transmembrane region" description="Helical" evidence="1">
    <location>
        <begin position="182"/>
        <end position="203"/>
    </location>
</feature>
<keyword evidence="4" id="KW-1185">Reference proteome</keyword>
<keyword evidence="3" id="KW-0482">Metalloprotease</keyword>
<evidence type="ECO:0000313" key="4">
    <source>
        <dbReference type="Proteomes" id="UP000283469"/>
    </source>
</evidence>
<dbReference type="GO" id="GO:0008237">
    <property type="term" value="F:metallopeptidase activity"/>
    <property type="evidence" value="ECO:0007669"/>
    <property type="project" value="UniProtKB-KW"/>
</dbReference>
<dbReference type="OrthoDB" id="7632478at2"/>
<proteinExistence type="predicted"/>
<dbReference type="AlphaFoldDB" id="A0A418YUQ0"/>
<dbReference type="GO" id="GO:0006508">
    <property type="term" value="P:proteolysis"/>
    <property type="evidence" value="ECO:0007669"/>
    <property type="project" value="UniProtKB-KW"/>
</dbReference>